<protein>
    <submittedName>
        <fullName evidence="2">Zinc metalloprotease ZmpB</fullName>
    </submittedName>
</protein>
<feature type="compositionally biased region" description="Basic and acidic residues" evidence="1">
    <location>
        <begin position="165"/>
        <end position="181"/>
    </location>
</feature>
<evidence type="ECO:0000313" key="3">
    <source>
        <dbReference type="Proteomes" id="UP000646548"/>
    </source>
</evidence>
<proteinExistence type="predicted"/>
<keyword evidence="2" id="KW-0378">Hydrolase</keyword>
<comment type="caution">
    <text evidence="2">The sequence shown here is derived from an EMBL/GenBank/DDBJ whole genome shotgun (WGS) entry which is preliminary data.</text>
</comment>
<dbReference type="AlphaFoldDB" id="A0A834BV78"/>
<sequence length="395" mass="41579">MPSKRKKNKRRMRRVQVQRRELEEQHATNLPIKSSTGMVVAAPPATTPKKAPKSAALPPEQIPLIIPVTAPTKVEPKPVEKLLSEDNHAPDTDVGLVEHISAGAEDHVDVELEAPTFAPEAAPAPEPLPADETDFVHKAELVLETQPATEVVPPAEVPVGAPAELETHPVFDLESEVKAENQPEEDSAAAEEDVSAPTPVQEAAAEPVEPELPSDQVSVEVEPAADDLLPEPAAGSDAEAAVEISDRSAEEVAPREQEEQEEHAAAIPAAPLSPAQDSLVEIEEIPVETLTHGDTSAGQTESVVLADLDPAEETSSDSAAEQKHAAAQSDNPKAESCDLPCQMQLPVESVPLSAEEISVETALNGHIVPEVSIEEEAERGGGGGGNGSEDASQRV</sequence>
<evidence type="ECO:0000313" key="2">
    <source>
        <dbReference type="EMBL" id="KAF6716139.1"/>
    </source>
</evidence>
<keyword evidence="2" id="KW-0482">Metalloprotease</keyword>
<feature type="region of interest" description="Disordered" evidence="1">
    <location>
        <begin position="1"/>
        <end position="58"/>
    </location>
</feature>
<feature type="compositionally biased region" description="Low complexity" evidence="1">
    <location>
        <begin position="195"/>
        <end position="207"/>
    </location>
</feature>
<accession>A0A834BV78</accession>
<feature type="compositionally biased region" description="Basic and acidic residues" evidence="1">
    <location>
        <begin position="244"/>
        <end position="257"/>
    </location>
</feature>
<feature type="compositionally biased region" description="Polar residues" evidence="1">
    <location>
        <begin position="292"/>
        <end position="302"/>
    </location>
</feature>
<feature type="compositionally biased region" description="Low complexity" evidence="1">
    <location>
        <begin position="147"/>
        <end position="164"/>
    </location>
</feature>
<dbReference type="EMBL" id="WKFB01000994">
    <property type="protein sequence ID" value="KAF6716139.1"/>
    <property type="molecule type" value="Genomic_DNA"/>
</dbReference>
<feature type="region of interest" description="Disordered" evidence="1">
    <location>
        <begin position="145"/>
        <end position="340"/>
    </location>
</feature>
<name>A0A834BV78_ORYME</name>
<feature type="compositionally biased region" description="Polar residues" evidence="1">
    <location>
        <begin position="27"/>
        <end position="37"/>
    </location>
</feature>
<gene>
    <name evidence="2" type="ORF">FQA47_016602</name>
</gene>
<feature type="compositionally biased region" description="Acidic residues" evidence="1">
    <location>
        <begin position="182"/>
        <end position="194"/>
    </location>
</feature>
<dbReference type="GO" id="GO:0006508">
    <property type="term" value="P:proteolysis"/>
    <property type="evidence" value="ECO:0007669"/>
    <property type="project" value="UniProtKB-KW"/>
</dbReference>
<organism evidence="2 3">
    <name type="scientific">Oryzias melastigma</name>
    <name type="common">Marine medaka</name>
    <dbReference type="NCBI Taxonomy" id="30732"/>
    <lineage>
        <taxon>Eukaryota</taxon>
        <taxon>Metazoa</taxon>
        <taxon>Chordata</taxon>
        <taxon>Craniata</taxon>
        <taxon>Vertebrata</taxon>
        <taxon>Euteleostomi</taxon>
        <taxon>Actinopterygii</taxon>
        <taxon>Neopterygii</taxon>
        <taxon>Teleostei</taxon>
        <taxon>Neoteleostei</taxon>
        <taxon>Acanthomorphata</taxon>
        <taxon>Ovalentaria</taxon>
        <taxon>Atherinomorphae</taxon>
        <taxon>Beloniformes</taxon>
        <taxon>Adrianichthyidae</taxon>
        <taxon>Oryziinae</taxon>
        <taxon>Oryzias</taxon>
    </lineage>
</organism>
<evidence type="ECO:0000256" key="1">
    <source>
        <dbReference type="SAM" id="MobiDB-lite"/>
    </source>
</evidence>
<feature type="compositionally biased region" description="Low complexity" evidence="1">
    <location>
        <begin position="265"/>
        <end position="276"/>
    </location>
</feature>
<dbReference type="Proteomes" id="UP000646548">
    <property type="component" value="Unassembled WGS sequence"/>
</dbReference>
<reference evidence="2" key="1">
    <citation type="journal article" name="BMC Genomics">
        <title>Long-read sequencing and de novo genome assembly of marine medaka (Oryzias melastigma).</title>
        <authorList>
            <person name="Liang P."/>
            <person name="Saqib H.S.A."/>
            <person name="Ni X."/>
            <person name="Shen Y."/>
        </authorList>
    </citation>
    <scope>NUCLEOTIDE SEQUENCE</scope>
    <source>
        <strain evidence="2">Bigg-433</strain>
    </source>
</reference>
<feature type="compositionally biased region" description="Basic residues" evidence="1">
    <location>
        <begin position="1"/>
        <end position="17"/>
    </location>
</feature>
<feature type="compositionally biased region" description="Low complexity" evidence="1">
    <location>
        <begin position="41"/>
        <end position="58"/>
    </location>
</feature>
<dbReference type="GO" id="GO:0008237">
    <property type="term" value="F:metallopeptidase activity"/>
    <property type="evidence" value="ECO:0007669"/>
    <property type="project" value="UniProtKB-KW"/>
</dbReference>
<keyword evidence="2" id="KW-0645">Protease</keyword>
<feature type="region of interest" description="Disordered" evidence="1">
    <location>
        <begin position="362"/>
        <end position="395"/>
    </location>
</feature>